<sequence length="245" mass="27797">MSDSQGQHRQWHFDWRLLVFSGVFLPILIGLGVWQLNRAEEKQLLLNQWQQEAENRAWQDMESGDLTRGRPLTLTGMYGSRNWLLDNRTRDGIPGYEVLTEFRPLEGPPVVVNRGWVQAPRTRDQLPQLETPEGIFTLEGRLSDYPVPPVLVDQPEAGGPWPRRVQSLSGEAARKEIPDLPDKIVRLSGNRQPGAYRADWEPDLMGPQTHYGYATQWFALAVALTILTIVASYRKTGANNDNDNG</sequence>
<dbReference type="CDD" id="cd06662">
    <property type="entry name" value="SURF1"/>
    <property type="match status" value="1"/>
</dbReference>
<evidence type="ECO:0000313" key="8">
    <source>
        <dbReference type="Proteomes" id="UP000263489"/>
    </source>
</evidence>
<dbReference type="AlphaFoldDB" id="A0A351PKY1"/>
<evidence type="ECO:0000256" key="6">
    <source>
        <dbReference type="RuleBase" id="RU363076"/>
    </source>
</evidence>
<keyword evidence="4 6" id="KW-1133">Transmembrane helix</keyword>
<keyword evidence="5 6" id="KW-0472">Membrane</keyword>
<evidence type="ECO:0000256" key="5">
    <source>
        <dbReference type="ARBA" id="ARBA00023136"/>
    </source>
</evidence>
<protein>
    <recommendedName>
        <fullName evidence="6">SURF1-like protein</fullName>
    </recommendedName>
</protein>
<keyword evidence="3 6" id="KW-0812">Transmembrane</keyword>
<dbReference type="Proteomes" id="UP000263489">
    <property type="component" value="Unassembled WGS sequence"/>
</dbReference>
<comment type="caution">
    <text evidence="7">The sequence shown here is derived from an EMBL/GenBank/DDBJ whole genome shotgun (WGS) entry which is preliminary data.</text>
</comment>
<evidence type="ECO:0000256" key="1">
    <source>
        <dbReference type="ARBA" id="ARBA00004370"/>
    </source>
</evidence>
<dbReference type="GO" id="GO:0005886">
    <property type="term" value="C:plasma membrane"/>
    <property type="evidence" value="ECO:0007669"/>
    <property type="project" value="UniProtKB-SubCell"/>
</dbReference>
<dbReference type="InterPro" id="IPR045214">
    <property type="entry name" value="Surf1/Surf4"/>
</dbReference>
<dbReference type="Pfam" id="PF02104">
    <property type="entry name" value="SURF1"/>
    <property type="match status" value="1"/>
</dbReference>
<name>A0A351PKY1_9GAMM</name>
<gene>
    <name evidence="7" type="ORF">DC045_22150</name>
</gene>
<proteinExistence type="inferred from homology"/>
<accession>A0A351PKY1</accession>
<evidence type="ECO:0000313" key="7">
    <source>
        <dbReference type="EMBL" id="HBC36956.1"/>
    </source>
</evidence>
<dbReference type="EMBL" id="DNNA01000336">
    <property type="protein sequence ID" value="HBC36956.1"/>
    <property type="molecule type" value="Genomic_DNA"/>
</dbReference>
<evidence type="ECO:0000256" key="4">
    <source>
        <dbReference type="ARBA" id="ARBA00022989"/>
    </source>
</evidence>
<dbReference type="InterPro" id="IPR002994">
    <property type="entry name" value="Surf1/Shy1"/>
</dbReference>
<organism evidence="7 8">
    <name type="scientific">Marinobacter adhaerens</name>
    <dbReference type="NCBI Taxonomy" id="1033846"/>
    <lineage>
        <taxon>Bacteria</taxon>
        <taxon>Pseudomonadati</taxon>
        <taxon>Pseudomonadota</taxon>
        <taxon>Gammaproteobacteria</taxon>
        <taxon>Pseudomonadales</taxon>
        <taxon>Marinobacteraceae</taxon>
        <taxon>Marinobacter</taxon>
    </lineage>
</organism>
<comment type="subcellular location">
    <subcellularLocation>
        <location evidence="6">Cell membrane</location>
        <topology evidence="6">Multi-pass membrane protein</topology>
    </subcellularLocation>
    <subcellularLocation>
        <location evidence="1">Membrane</location>
    </subcellularLocation>
</comment>
<evidence type="ECO:0000256" key="3">
    <source>
        <dbReference type="ARBA" id="ARBA00022692"/>
    </source>
</evidence>
<reference evidence="7 8" key="1">
    <citation type="journal article" date="2018" name="Nat. Biotechnol.">
        <title>A standardized bacterial taxonomy based on genome phylogeny substantially revises the tree of life.</title>
        <authorList>
            <person name="Parks D.H."/>
            <person name="Chuvochina M."/>
            <person name="Waite D.W."/>
            <person name="Rinke C."/>
            <person name="Skarshewski A."/>
            <person name="Chaumeil P.A."/>
            <person name="Hugenholtz P."/>
        </authorList>
    </citation>
    <scope>NUCLEOTIDE SEQUENCE [LARGE SCALE GENOMIC DNA]</scope>
    <source>
        <strain evidence="7">UBA9380</strain>
    </source>
</reference>
<feature type="transmembrane region" description="Helical" evidence="6">
    <location>
        <begin position="214"/>
        <end position="233"/>
    </location>
</feature>
<keyword evidence="6" id="KW-1003">Cell membrane</keyword>
<comment type="similarity">
    <text evidence="2 6">Belongs to the SURF1 family.</text>
</comment>
<dbReference type="RefSeq" id="WP_053113473.1">
    <property type="nucleotide sequence ID" value="NZ_CBDIPR010000001.1"/>
</dbReference>
<dbReference type="PROSITE" id="PS50895">
    <property type="entry name" value="SURF1"/>
    <property type="match status" value="1"/>
</dbReference>
<dbReference type="PANTHER" id="PTHR23427">
    <property type="entry name" value="SURFEIT LOCUS PROTEIN"/>
    <property type="match status" value="1"/>
</dbReference>
<feature type="transmembrane region" description="Helical" evidence="6">
    <location>
        <begin position="15"/>
        <end position="34"/>
    </location>
</feature>
<dbReference type="PANTHER" id="PTHR23427:SF2">
    <property type="entry name" value="SURFEIT LOCUS PROTEIN 1"/>
    <property type="match status" value="1"/>
</dbReference>
<evidence type="ECO:0000256" key="2">
    <source>
        <dbReference type="ARBA" id="ARBA00007165"/>
    </source>
</evidence>